<dbReference type="AlphaFoldDB" id="A0A086N3A8"/>
<protein>
    <submittedName>
        <fullName evidence="2">Uncharacterized protein</fullName>
    </submittedName>
</protein>
<keyword evidence="3" id="KW-1185">Reference proteome</keyword>
<proteinExistence type="predicted"/>
<gene>
    <name evidence="2" type="ORF">FM21_05710</name>
</gene>
<feature type="transmembrane region" description="Helical" evidence="1">
    <location>
        <begin position="18"/>
        <end position="40"/>
    </location>
</feature>
<evidence type="ECO:0000313" key="3">
    <source>
        <dbReference type="Proteomes" id="UP000029095"/>
    </source>
</evidence>
<accession>A0A086N3A8</accession>
<organism evidence="2 3">
    <name type="scientific">Streptomyces mutabilis</name>
    <dbReference type="NCBI Taxonomy" id="67332"/>
    <lineage>
        <taxon>Bacteria</taxon>
        <taxon>Bacillati</taxon>
        <taxon>Actinomycetota</taxon>
        <taxon>Actinomycetes</taxon>
        <taxon>Kitasatosporales</taxon>
        <taxon>Streptomycetaceae</taxon>
        <taxon>Streptomyces</taxon>
    </lineage>
</organism>
<dbReference type="EMBL" id="JNFQ01000001">
    <property type="protein sequence ID" value="KFG75626.1"/>
    <property type="molecule type" value="Genomic_DNA"/>
</dbReference>
<dbReference type="HOGENOM" id="CLU_2865963_0_0_11"/>
<keyword evidence="1" id="KW-0812">Transmembrane</keyword>
<evidence type="ECO:0000256" key="1">
    <source>
        <dbReference type="SAM" id="Phobius"/>
    </source>
</evidence>
<keyword evidence="1" id="KW-1133">Transmembrane helix</keyword>
<reference evidence="2 3" key="1">
    <citation type="submission" date="2014-05" db="EMBL/GenBank/DDBJ databases">
        <title>Complete genome sequence of the Streptomyces mutabilis TRM45540.</title>
        <authorList>
            <person name="Luo X."/>
            <person name="Zhang L."/>
        </authorList>
    </citation>
    <scope>NUCLEOTIDE SEQUENCE [LARGE SCALE GENOMIC DNA]</scope>
    <source>
        <strain evidence="2 3">TRM45540</strain>
    </source>
</reference>
<name>A0A086N3A8_9ACTN</name>
<sequence length="64" mass="6743">MGASSYRDTSVLAARPGWWILTACGLAVLALGALTTGRWARRAAERNAERLGSAEVREAAGVRA</sequence>
<evidence type="ECO:0000313" key="2">
    <source>
        <dbReference type="EMBL" id="KFG75626.1"/>
    </source>
</evidence>
<dbReference type="Proteomes" id="UP000029095">
    <property type="component" value="Unassembled WGS sequence"/>
</dbReference>
<keyword evidence="1" id="KW-0472">Membrane</keyword>
<comment type="caution">
    <text evidence="2">The sequence shown here is derived from an EMBL/GenBank/DDBJ whole genome shotgun (WGS) entry which is preliminary data.</text>
</comment>